<protein>
    <submittedName>
        <fullName evidence="1">Uncharacterized protein</fullName>
    </submittedName>
</protein>
<gene>
    <name evidence="1" type="ORF">LMG28614_04792</name>
</gene>
<proteinExistence type="predicted"/>
<reference evidence="1 2" key="1">
    <citation type="submission" date="2020-04" db="EMBL/GenBank/DDBJ databases">
        <authorList>
            <person name="De Canck E."/>
        </authorList>
    </citation>
    <scope>NUCLEOTIDE SEQUENCE [LARGE SCALE GENOMIC DNA]</scope>
    <source>
        <strain evidence="1 2">LMG 28614</strain>
    </source>
</reference>
<dbReference type="EMBL" id="CADIKK010000024">
    <property type="protein sequence ID" value="CAB3798576.1"/>
    <property type="molecule type" value="Genomic_DNA"/>
</dbReference>
<name>A0A6S7BPR9_9BURK</name>
<accession>A0A6S7BPR9</accession>
<sequence>MPSKALTEFVVRELTNHLLIDLANLFGKVLEMGVKAFRS</sequence>
<dbReference type="Proteomes" id="UP000494365">
    <property type="component" value="Unassembled WGS sequence"/>
</dbReference>
<evidence type="ECO:0000313" key="2">
    <source>
        <dbReference type="Proteomes" id="UP000494365"/>
    </source>
</evidence>
<dbReference type="AlphaFoldDB" id="A0A6S7BPR9"/>
<organism evidence="1 2">
    <name type="scientific">Paraburkholderia ultramafica</name>
    <dbReference type="NCBI Taxonomy" id="1544867"/>
    <lineage>
        <taxon>Bacteria</taxon>
        <taxon>Pseudomonadati</taxon>
        <taxon>Pseudomonadota</taxon>
        <taxon>Betaproteobacteria</taxon>
        <taxon>Burkholderiales</taxon>
        <taxon>Burkholderiaceae</taxon>
        <taxon>Paraburkholderia</taxon>
    </lineage>
</organism>
<keyword evidence="2" id="KW-1185">Reference proteome</keyword>
<evidence type="ECO:0000313" key="1">
    <source>
        <dbReference type="EMBL" id="CAB3798576.1"/>
    </source>
</evidence>